<protein>
    <submittedName>
        <fullName evidence="3">Beta lactamase</fullName>
    </submittedName>
</protein>
<name>A0A131YJI7_RHIAP</name>
<sequence length="495" mass="54638">MTKTLCYIRQSLARRICDARLSAQRRLHGDARSSRFRGVLKTSAICGGAVCVGIGGYIAWTREPAFTQKVLASSPNIVKSPDASDCSKVSRRQAQLENAINYAQELLTRKKDEWGVPGIVVAVSVDGKTVWTEGLGYADIENRVPCGSQTVMRIGSISKPIAMMTVAKLWEEGKIDLDKPIQDYVPSFPKKTFDDKPVVITLRDLVSHVAGIRHYANSKNSSPTKDGSSKDTEFLEFYSNKKFNTTEEALQIFKDDPLLFSPGTKYHYTTYGWTLISAAVENASKEPFTSHLRRLLKMLGMDNTYLDQNEPIIYNRSRFYARDKSGCLVNTPSVDCSYKWAGGGLLSTVNDLVRFGNAMLYCAQADGTKYKAGYLRPETVHMLWTPHAKVHNHWQKTYFQSYGMGWTLTETGENPGGCVKWPAFAAYHTGGSVGGTSALVLLPSAWSPEETNDTTRANSPSPPRGVVVAVIGNISNAGYGRMAVTIARKFVELCS</sequence>
<dbReference type="GO" id="GO:0005739">
    <property type="term" value="C:mitochondrion"/>
    <property type="evidence" value="ECO:0007669"/>
    <property type="project" value="TreeGrafter"/>
</dbReference>
<organism evidence="3">
    <name type="scientific">Rhipicephalus appendiculatus</name>
    <name type="common">Brown ear tick</name>
    <dbReference type="NCBI Taxonomy" id="34631"/>
    <lineage>
        <taxon>Eukaryota</taxon>
        <taxon>Metazoa</taxon>
        <taxon>Ecdysozoa</taxon>
        <taxon>Arthropoda</taxon>
        <taxon>Chelicerata</taxon>
        <taxon>Arachnida</taxon>
        <taxon>Acari</taxon>
        <taxon>Parasitiformes</taxon>
        <taxon>Ixodida</taxon>
        <taxon>Ixodoidea</taxon>
        <taxon>Ixodidae</taxon>
        <taxon>Rhipicephalinae</taxon>
        <taxon>Rhipicephalus</taxon>
        <taxon>Rhipicephalus</taxon>
    </lineage>
</organism>
<dbReference type="GO" id="GO:0019216">
    <property type="term" value="P:regulation of lipid metabolic process"/>
    <property type="evidence" value="ECO:0007669"/>
    <property type="project" value="TreeGrafter"/>
</dbReference>
<reference evidence="3" key="1">
    <citation type="journal article" date="2016" name="Ticks Tick Borne Dis.">
        <title>De novo assembly and annotation of the salivary gland transcriptome of Rhipicephalus appendiculatus male and female ticks during blood feeding.</title>
        <authorList>
            <person name="de Castro M.H."/>
            <person name="de Klerk D."/>
            <person name="Pienaar R."/>
            <person name="Latif A.A."/>
            <person name="Rees D.J."/>
            <person name="Mans B.J."/>
        </authorList>
    </citation>
    <scope>NUCLEOTIDE SEQUENCE</scope>
    <source>
        <tissue evidence="3">Salivary glands</tissue>
    </source>
</reference>
<evidence type="ECO:0000313" key="3">
    <source>
        <dbReference type="EMBL" id="JAP78705.1"/>
    </source>
</evidence>
<dbReference type="PANTHER" id="PTHR46520:SF1">
    <property type="entry name" value="SERINE BETA-LACTAMASE-LIKE PROTEIN LACTB, MITOCHONDRIAL"/>
    <property type="match status" value="1"/>
</dbReference>
<dbReference type="AlphaFoldDB" id="A0A131YJI7"/>
<feature type="transmembrane region" description="Helical" evidence="1">
    <location>
        <begin position="39"/>
        <end position="60"/>
    </location>
</feature>
<accession>A0A131YJI7</accession>
<dbReference type="InterPro" id="IPR012338">
    <property type="entry name" value="Beta-lactam/transpept-like"/>
</dbReference>
<keyword evidence="1" id="KW-1133">Transmembrane helix</keyword>
<keyword evidence="1" id="KW-0812">Transmembrane</keyword>
<dbReference type="InterPro" id="IPR052794">
    <property type="entry name" value="Mito_Ser_Protease_LACTB"/>
</dbReference>
<dbReference type="PANTHER" id="PTHR46520">
    <property type="entry name" value="SERINE BETA-LACTAMASE-LIKE PROTEIN LACTB, MITOCHONDRIAL"/>
    <property type="match status" value="1"/>
</dbReference>
<evidence type="ECO:0000256" key="1">
    <source>
        <dbReference type="SAM" id="Phobius"/>
    </source>
</evidence>
<dbReference type="GO" id="GO:0008233">
    <property type="term" value="F:peptidase activity"/>
    <property type="evidence" value="ECO:0007669"/>
    <property type="project" value="TreeGrafter"/>
</dbReference>
<dbReference type="GO" id="GO:0006508">
    <property type="term" value="P:proteolysis"/>
    <property type="evidence" value="ECO:0007669"/>
    <property type="project" value="TreeGrafter"/>
</dbReference>
<dbReference type="EMBL" id="GEDV01009852">
    <property type="protein sequence ID" value="JAP78705.1"/>
    <property type="molecule type" value="Transcribed_RNA"/>
</dbReference>
<dbReference type="Pfam" id="PF00144">
    <property type="entry name" value="Beta-lactamase"/>
    <property type="match status" value="1"/>
</dbReference>
<dbReference type="InterPro" id="IPR001466">
    <property type="entry name" value="Beta-lactam-related"/>
</dbReference>
<feature type="domain" description="Beta-lactamase-related" evidence="2">
    <location>
        <begin position="107"/>
        <end position="473"/>
    </location>
</feature>
<dbReference type="Gene3D" id="3.40.710.10">
    <property type="entry name" value="DD-peptidase/beta-lactamase superfamily"/>
    <property type="match status" value="1"/>
</dbReference>
<proteinExistence type="predicted"/>
<keyword evidence="1" id="KW-0472">Membrane</keyword>
<evidence type="ECO:0000259" key="2">
    <source>
        <dbReference type="Pfam" id="PF00144"/>
    </source>
</evidence>
<dbReference type="SUPFAM" id="SSF56601">
    <property type="entry name" value="beta-lactamase/transpeptidase-like"/>
    <property type="match status" value="1"/>
</dbReference>